<dbReference type="EMBL" id="BK015933">
    <property type="protein sequence ID" value="DAF85948.1"/>
    <property type="molecule type" value="Genomic_DNA"/>
</dbReference>
<keyword evidence="1" id="KW-0472">Membrane</keyword>
<keyword evidence="1" id="KW-0812">Transmembrane</keyword>
<accession>A0A8S5TUR6</accession>
<proteinExistence type="predicted"/>
<keyword evidence="1" id="KW-1133">Transmembrane helix</keyword>
<sequence length="43" mass="4872">MYFLFFCLLIAMGNTKDGWANVIIFVAWCVLVYLIAINGGLKE</sequence>
<evidence type="ECO:0000256" key="1">
    <source>
        <dbReference type="SAM" id="Phobius"/>
    </source>
</evidence>
<reference evidence="2" key="1">
    <citation type="journal article" date="2021" name="Proc. Natl. Acad. Sci. U.S.A.">
        <title>A Catalog of Tens of Thousands of Viruses from Human Metagenomes Reveals Hidden Associations with Chronic Diseases.</title>
        <authorList>
            <person name="Tisza M.J."/>
            <person name="Buck C.B."/>
        </authorList>
    </citation>
    <scope>NUCLEOTIDE SEQUENCE</scope>
    <source>
        <strain evidence="2">CtCmm1</strain>
    </source>
</reference>
<name>A0A8S5TUR6_9CAUD</name>
<protein>
    <submittedName>
        <fullName evidence="2">Uncharacterized protein</fullName>
    </submittedName>
</protein>
<feature type="transmembrane region" description="Helical" evidence="1">
    <location>
        <begin position="23"/>
        <end position="41"/>
    </location>
</feature>
<organism evidence="2">
    <name type="scientific">Podoviridae sp. ctCmm1</name>
    <dbReference type="NCBI Taxonomy" id="2825231"/>
    <lineage>
        <taxon>Viruses</taxon>
        <taxon>Duplodnaviria</taxon>
        <taxon>Heunggongvirae</taxon>
        <taxon>Uroviricota</taxon>
        <taxon>Caudoviricetes</taxon>
    </lineage>
</organism>
<evidence type="ECO:0000313" key="2">
    <source>
        <dbReference type="EMBL" id="DAF85948.1"/>
    </source>
</evidence>